<reference evidence="9 10" key="1">
    <citation type="submission" date="2017-06" db="EMBL/GenBank/DDBJ databases">
        <title>A platform for efficient transgenesis in Macrostomum lignano, a flatworm model organism for stem cell research.</title>
        <authorList>
            <person name="Berezikov E."/>
        </authorList>
    </citation>
    <scope>NUCLEOTIDE SEQUENCE [LARGE SCALE GENOMIC DNA]</scope>
    <source>
        <strain evidence="9">DV1</strain>
        <tissue evidence="9">Whole organism</tissue>
    </source>
</reference>
<dbReference type="Gene3D" id="3.30.300.30">
    <property type="match status" value="1"/>
</dbReference>
<keyword evidence="5" id="KW-0067">ATP-binding</keyword>
<dbReference type="STRING" id="282301.A0A267H8Y4"/>
<dbReference type="GO" id="GO:0005524">
    <property type="term" value="F:ATP binding"/>
    <property type="evidence" value="ECO:0007669"/>
    <property type="project" value="UniProtKB-KW"/>
</dbReference>
<dbReference type="Pfam" id="PF13193">
    <property type="entry name" value="AMP-binding_C"/>
    <property type="match status" value="1"/>
</dbReference>
<dbReference type="SUPFAM" id="SSF56801">
    <property type="entry name" value="Acetyl-CoA synthetase-like"/>
    <property type="match status" value="1"/>
</dbReference>
<protein>
    <recommendedName>
        <fullName evidence="2">acetate--CoA ligase</fullName>
        <ecNumber evidence="2">6.2.1.1</ecNumber>
    </recommendedName>
</protein>
<accession>A0A267H8Y4</accession>
<keyword evidence="3" id="KW-0436">Ligase</keyword>
<feature type="domain" description="Acetyl-coenzyme A synthetase N-terminal" evidence="8">
    <location>
        <begin position="54"/>
        <end position="118"/>
    </location>
</feature>
<name>A0A267H8Y4_9PLAT</name>
<dbReference type="FunFam" id="3.40.50.12780:FF:000001">
    <property type="entry name" value="Acetyl-coenzyme A synthetase"/>
    <property type="match status" value="1"/>
</dbReference>
<feature type="domain" description="AMP-binding enzyme C-terminal" evidence="7">
    <location>
        <begin position="599"/>
        <end position="677"/>
    </location>
</feature>
<feature type="domain" description="AMP-dependent synthetase/ligase" evidence="6">
    <location>
        <begin position="124"/>
        <end position="543"/>
    </location>
</feature>
<dbReference type="EMBL" id="NIVC01000001">
    <property type="protein sequence ID" value="PAA94743.1"/>
    <property type="molecule type" value="Genomic_DNA"/>
</dbReference>
<dbReference type="Pfam" id="PF16177">
    <property type="entry name" value="ACAS_N"/>
    <property type="match status" value="1"/>
</dbReference>
<dbReference type="Pfam" id="PF00501">
    <property type="entry name" value="AMP-binding"/>
    <property type="match status" value="1"/>
</dbReference>
<sequence>HILRNQSEGSDSNGRIMSSAQLEQHHLDLQQLQQVFEPPAAIQSRAHVTSIEAYRDMYRLSVSDPNKFWRQIASEFYWHSKPDGAEEAPILDYNFDLSKGGIYVRWFKGWRTNICYNALDRHVLAGRGDRVAFYWEGNDPEDRTSITYAELLRQVCRFANVLKSNGVKKGDRVAIYMPMVLELVVAMLACARIGAVHSIVFGGFSAGSLADRIINAKCHILITCDGNWRGTKLLSLKSIADKAMSICIEEGNPVVTCLVVSHVKRPRFGSDEAGGDSHSSKPGFRPAKDCPVEMLAGRDVWWHEAMAKEDISDDCQPEWLEAEDPLFMLYTSGSTGKPKGVLHTVGGYMVYSATTFKYSFDYHMEDIYWCTADIGWITGHSYVVYGPMANCATSVMFEGLPTWPDAGRCWDVVDKYKVTTFYTAPTAIRTLMKSGDAFVERSSRASLRIIASVGEPINPEAWLWYHRVVGRSRCSVVDTFWQTETGGHVITPLPGATPTKPGSACFPFFGVQPVLLNPETGDVIEGPGEGYLVFAGPWPGIMRTVFGDHPRYEQTYFSKFNGYYTTGDGAQRDKDGYLWVTGRIDDMINVSGHLLSTAQIESALVEHPKVAEAAVVGRHHDVKGESAYAFVTLKDGATFDDSLVRQLLVIVRERIGAFAAPDTIQEAPALPKTRSGKIMRRILREIAAKSENYGDVSTLADPGVIETLVAFRTV</sequence>
<dbReference type="NCBIfam" id="NF001208">
    <property type="entry name" value="PRK00174.1"/>
    <property type="match status" value="1"/>
</dbReference>
<evidence type="ECO:0000313" key="10">
    <source>
        <dbReference type="Proteomes" id="UP000215902"/>
    </source>
</evidence>
<keyword evidence="10" id="KW-1185">Reference proteome</keyword>
<dbReference type="EC" id="6.2.1.1" evidence="2"/>
<evidence type="ECO:0000256" key="5">
    <source>
        <dbReference type="ARBA" id="ARBA00022840"/>
    </source>
</evidence>
<dbReference type="InterPro" id="IPR025110">
    <property type="entry name" value="AMP-bd_C"/>
</dbReference>
<dbReference type="GO" id="GO:0003987">
    <property type="term" value="F:acetate-CoA ligase activity"/>
    <property type="evidence" value="ECO:0007669"/>
    <property type="project" value="UniProtKB-EC"/>
</dbReference>
<dbReference type="PANTHER" id="PTHR24095">
    <property type="entry name" value="ACETYL-COENZYME A SYNTHETASE"/>
    <property type="match status" value="1"/>
</dbReference>
<proteinExistence type="inferred from homology"/>
<evidence type="ECO:0000256" key="4">
    <source>
        <dbReference type="ARBA" id="ARBA00022741"/>
    </source>
</evidence>
<dbReference type="PANTHER" id="PTHR24095:SF244">
    <property type="entry name" value="ACETYL-COENZYME A SYNTHETASE"/>
    <property type="match status" value="1"/>
</dbReference>
<dbReference type="InterPro" id="IPR042099">
    <property type="entry name" value="ANL_N_sf"/>
</dbReference>
<dbReference type="InterPro" id="IPR000873">
    <property type="entry name" value="AMP-dep_synth/lig_dom"/>
</dbReference>
<comment type="caution">
    <text evidence="9">The sequence shown here is derived from an EMBL/GenBank/DDBJ whole genome shotgun (WGS) entry which is preliminary data.</text>
</comment>
<feature type="non-terminal residue" evidence="9">
    <location>
        <position position="1"/>
    </location>
</feature>
<evidence type="ECO:0000256" key="1">
    <source>
        <dbReference type="ARBA" id="ARBA00006432"/>
    </source>
</evidence>
<dbReference type="Gene3D" id="3.40.50.12780">
    <property type="entry name" value="N-terminal domain of ligase-like"/>
    <property type="match status" value="1"/>
</dbReference>
<dbReference type="GO" id="GO:0006085">
    <property type="term" value="P:acetyl-CoA biosynthetic process"/>
    <property type="evidence" value="ECO:0007669"/>
    <property type="project" value="TreeGrafter"/>
</dbReference>
<gene>
    <name evidence="9" type="ORF">BOX15_Mlig020094g1</name>
</gene>
<dbReference type="InterPro" id="IPR045851">
    <property type="entry name" value="AMP-bd_C_sf"/>
</dbReference>
<evidence type="ECO:0000259" key="7">
    <source>
        <dbReference type="Pfam" id="PF13193"/>
    </source>
</evidence>
<evidence type="ECO:0000256" key="2">
    <source>
        <dbReference type="ARBA" id="ARBA00013275"/>
    </source>
</evidence>
<keyword evidence="4" id="KW-0547">Nucleotide-binding</keyword>
<comment type="similarity">
    <text evidence="1">Belongs to the ATP-dependent AMP-binding enzyme family.</text>
</comment>
<dbReference type="CDD" id="cd05966">
    <property type="entry name" value="ACS"/>
    <property type="match status" value="1"/>
</dbReference>
<dbReference type="InterPro" id="IPR020845">
    <property type="entry name" value="AMP-binding_CS"/>
</dbReference>
<dbReference type="PROSITE" id="PS00455">
    <property type="entry name" value="AMP_BINDING"/>
    <property type="match status" value="1"/>
</dbReference>
<evidence type="ECO:0000259" key="8">
    <source>
        <dbReference type="Pfam" id="PF16177"/>
    </source>
</evidence>
<dbReference type="Proteomes" id="UP000215902">
    <property type="component" value="Unassembled WGS sequence"/>
</dbReference>
<dbReference type="AlphaFoldDB" id="A0A267H8Y4"/>
<evidence type="ECO:0000259" key="6">
    <source>
        <dbReference type="Pfam" id="PF00501"/>
    </source>
</evidence>
<evidence type="ECO:0000313" key="9">
    <source>
        <dbReference type="EMBL" id="PAA94743.1"/>
    </source>
</evidence>
<dbReference type="InterPro" id="IPR032387">
    <property type="entry name" value="ACAS_N"/>
</dbReference>
<evidence type="ECO:0000256" key="3">
    <source>
        <dbReference type="ARBA" id="ARBA00022598"/>
    </source>
</evidence>
<dbReference type="OrthoDB" id="1706066at2759"/>
<organism evidence="9 10">
    <name type="scientific">Macrostomum lignano</name>
    <dbReference type="NCBI Taxonomy" id="282301"/>
    <lineage>
        <taxon>Eukaryota</taxon>
        <taxon>Metazoa</taxon>
        <taxon>Spiralia</taxon>
        <taxon>Lophotrochozoa</taxon>
        <taxon>Platyhelminthes</taxon>
        <taxon>Rhabditophora</taxon>
        <taxon>Macrostomorpha</taxon>
        <taxon>Macrostomida</taxon>
        <taxon>Macrostomidae</taxon>
        <taxon>Macrostomum</taxon>
    </lineage>
</organism>